<organism evidence="8 9">
    <name type="scientific">Roseateles oligotrophus</name>
    <dbReference type="NCBI Taxonomy" id="1769250"/>
    <lineage>
        <taxon>Bacteria</taxon>
        <taxon>Pseudomonadati</taxon>
        <taxon>Pseudomonadota</taxon>
        <taxon>Betaproteobacteria</taxon>
        <taxon>Burkholderiales</taxon>
        <taxon>Sphaerotilaceae</taxon>
        <taxon>Roseateles</taxon>
    </lineage>
</organism>
<keyword evidence="5" id="KW-1133">Transmembrane helix</keyword>
<dbReference type="EMBL" id="JACHLP010000004">
    <property type="protein sequence ID" value="MBB4843788.1"/>
    <property type="molecule type" value="Genomic_DNA"/>
</dbReference>
<dbReference type="Pfam" id="PF00015">
    <property type="entry name" value="MCPsignal"/>
    <property type="match status" value="1"/>
</dbReference>
<keyword evidence="4" id="KW-0807">Transducer</keyword>
<sequence>MNIRNVNIGLRLGAGFCVLLGLLISIALIGILKIGSINEHVEFFSVNVVPSLKIVDTLRSSTQSLRRLESQHLLLSTEKEMDEMEQRIAGIHKNIENGLKAYDPLVADETDKRNLDAVRSAVSAYQALWSRLRALSHQIPADPSKLELAKKLLFGESRSAFEVLNKSLDALWDYNDVLLERGSKEAAEGYRSAVWLVSSLSLAAVGMGAVAAVWITRSITQPMNQAVAAAERIGAGDLSSRIEVTGRDETAHLLSSLKQMNAGLVDIVSRVRNSSDSIATGSAEIANGNADLSQRTEEQASNLQQTAASMEELTATVKQNADTARQASQMATSASAVATQGGEVVGRVVATMEQITASSKRINDIIGVIDGIAFQTNILALNAAVEAARAGEQGRGFAVVAGEVRSLAQRSAEAAKEIKSLISASVENVEAGAKLCDDAGKTMGDIVNQVKRVTDLIGEISSSSMEQSTGIGQIGDAVTQLDQVTQQNAALVEESAAAAESLKHQAAHLAQTVAQFKLS</sequence>
<gene>
    <name evidence="8" type="ORF">HNP55_002311</name>
</gene>
<protein>
    <submittedName>
        <fullName evidence="8">Methyl-accepting chemotaxis protein</fullName>
    </submittedName>
</protein>
<evidence type="ECO:0000256" key="1">
    <source>
        <dbReference type="ARBA" id="ARBA00004370"/>
    </source>
</evidence>
<dbReference type="AlphaFoldDB" id="A0A840LC82"/>
<dbReference type="PANTHER" id="PTHR43531:SF14">
    <property type="entry name" value="METHYL-ACCEPTING CHEMOTAXIS PROTEIN I-RELATED"/>
    <property type="match status" value="1"/>
</dbReference>
<dbReference type="CDD" id="cd11386">
    <property type="entry name" value="MCP_signal"/>
    <property type="match status" value="1"/>
</dbReference>
<name>A0A840LC82_9BURK</name>
<dbReference type="PANTHER" id="PTHR43531">
    <property type="entry name" value="PROTEIN ICFG"/>
    <property type="match status" value="1"/>
</dbReference>
<dbReference type="InterPro" id="IPR004090">
    <property type="entry name" value="Chemotax_Me-accpt_rcpt"/>
</dbReference>
<dbReference type="GO" id="GO:0004888">
    <property type="term" value="F:transmembrane signaling receptor activity"/>
    <property type="evidence" value="ECO:0007669"/>
    <property type="project" value="InterPro"/>
</dbReference>
<dbReference type="InterPro" id="IPR024478">
    <property type="entry name" value="HlyB_4HB_MCP"/>
</dbReference>
<comment type="similarity">
    <text evidence="3">Belongs to the methyl-accepting chemotaxis (MCP) protein family.</text>
</comment>
<comment type="subcellular location">
    <subcellularLocation>
        <location evidence="1">Membrane</location>
    </subcellularLocation>
</comment>
<evidence type="ECO:0000259" key="6">
    <source>
        <dbReference type="PROSITE" id="PS50111"/>
    </source>
</evidence>
<dbReference type="SMART" id="SM00283">
    <property type="entry name" value="MA"/>
    <property type="match status" value="1"/>
</dbReference>
<dbReference type="CDD" id="cd06225">
    <property type="entry name" value="HAMP"/>
    <property type="match status" value="1"/>
</dbReference>
<evidence type="ECO:0000313" key="8">
    <source>
        <dbReference type="EMBL" id="MBB4843788.1"/>
    </source>
</evidence>
<keyword evidence="9" id="KW-1185">Reference proteome</keyword>
<dbReference type="GO" id="GO:0005886">
    <property type="term" value="C:plasma membrane"/>
    <property type="evidence" value="ECO:0007669"/>
    <property type="project" value="TreeGrafter"/>
</dbReference>
<dbReference type="Gene3D" id="1.10.287.950">
    <property type="entry name" value="Methyl-accepting chemotaxis protein"/>
    <property type="match status" value="1"/>
</dbReference>
<dbReference type="Pfam" id="PF00672">
    <property type="entry name" value="HAMP"/>
    <property type="match status" value="1"/>
</dbReference>
<evidence type="ECO:0000256" key="3">
    <source>
        <dbReference type="ARBA" id="ARBA00029447"/>
    </source>
</evidence>
<feature type="transmembrane region" description="Helical" evidence="5">
    <location>
        <begin position="193"/>
        <end position="215"/>
    </location>
</feature>
<feature type="domain" description="HAMP" evidence="7">
    <location>
        <begin position="217"/>
        <end position="269"/>
    </location>
</feature>
<dbReference type="SUPFAM" id="SSF58104">
    <property type="entry name" value="Methyl-accepting chemotaxis protein (MCP) signaling domain"/>
    <property type="match status" value="1"/>
</dbReference>
<dbReference type="SMART" id="SM00304">
    <property type="entry name" value="HAMP"/>
    <property type="match status" value="1"/>
</dbReference>
<dbReference type="GO" id="GO:0007165">
    <property type="term" value="P:signal transduction"/>
    <property type="evidence" value="ECO:0007669"/>
    <property type="project" value="UniProtKB-KW"/>
</dbReference>
<feature type="domain" description="Methyl-accepting transducer" evidence="6">
    <location>
        <begin position="274"/>
        <end position="503"/>
    </location>
</feature>
<dbReference type="GO" id="GO:0006935">
    <property type="term" value="P:chemotaxis"/>
    <property type="evidence" value="ECO:0007669"/>
    <property type="project" value="InterPro"/>
</dbReference>
<evidence type="ECO:0000256" key="5">
    <source>
        <dbReference type="SAM" id="Phobius"/>
    </source>
</evidence>
<keyword evidence="5" id="KW-0472">Membrane</keyword>
<dbReference type="PRINTS" id="PR00260">
    <property type="entry name" value="CHEMTRNSDUCR"/>
</dbReference>
<evidence type="ECO:0000256" key="4">
    <source>
        <dbReference type="PROSITE-ProRule" id="PRU00284"/>
    </source>
</evidence>
<evidence type="ECO:0000313" key="9">
    <source>
        <dbReference type="Proteomes" id="UP000562027"/>
    </source>
</evidence>
<reference evidence="8 9" key="1">
    <citation type="submission" date="2020-08" db="EMBL/GenBank/DDBJ databases">
        <title>Functional genomics of gut bacteria from endangered species of beetles.</title>
        <authorList>
            <person name="Carlos-Shanley C."/>
        </authorList>
    </citation>
    <scope>NUCLEOTIDE SEQUENCE [LARGE SCALE GENOMIC DNA]</scope>
    <source>
        <strain evidence="8 9">S00239</strain>
    </source>
</reference>
<comment type="caution">
    <text evidence="8">The sequence shown here is derived from an EMBL/GenBank/DDBJ whole genome shotgun (WGS) entry which is preliminary data.</text>
</comment>
<dbReference type="InterPro" id="IPR004089">
    <property type="entry name" value="MCPsignal_dom"/>
</dbReference>
<keyword evidence="5" id="KW-0812">Transmembrane</keyword>
<evidence type="ECO:0000259" key="7">
    <source>
        <dbReference type="PROSITE" id="PS50885"/>
    </source>
</evidence>
<dbReference type="InterPro" id="IPR003660">
    <property type="entry name" value="HAMP_dom"/>
</dbReference>
<dbReference type="FunFam" id="1.10.287.950:FF:000001">
    <property type="entry name" value="Methyl-accepting chemotaxis sensory transducer"/>
    <property type="match status" value="1"/>
</dbReference>
<keyword evidence="2" id="KW-0488">Methylation</keyword>
<dbReference type="Proteomes" id="UP000562027">
    <property type="component" value="Unassembled WGS sequence"/>
</dbReference>
<dbReference type="Pfam" id="PF12729">
    <property type="entry name" value="4HB_MCP_1"/>
    <property type="match status" value="1"/>
</dbReference>
<dbReference type="InterPro" id="IPR051310">
    <property type="entry name" value="MCP_chemotaxis"/>
</dbReference>
<proteinExistence type="inferred from homology"/>
<evidence type="ECO:0000256" key="2">
    <source>
        <dbReference type="ARBA" id="ARBA00022481"/>
    </source>
</evidence>
<accession>A0A840LC82</accession>
<feature type="transmembrane region" description="Helical" evidence="5">
    <location>
        <begin position="12"/>
        <end position="32"/>
    </location>
</feature>
<dbReference type="PROSITE" id="PS50111">
    <property type="entry name" value="CHEMOTAXIS_TRANSDUC_2"/>
    <property type="match status" value="1"/>
</dbReference>
<dbReference type="PROSITE" id="PS50885">
    <property type="entry name" value="HAMP"/>
    <property type="match status" value="1"/>
</dbReference>
<dbReference type="RefSeq" id="WP_184299370.1">
    <property type="nucleotide sequence ID" value="NZ_JACHLP010000004.1"/>
</dbReference>